<dbReference type="InterPro" id="IPR021139">
    <property type="entry name" value="NYN"/>
</dbReference>
<proteinExistence type="predicted"/>
<dbReference type="EMBL" id="FLQY01000257">
    <property type="protein sequence ID" value="SBT09534.1"/>
    <property type="molecule type" value="Genomic_DNA"/>
</dbReference>
<dbReference type="Gene3D" id="3.40.50.1010">
    <property type="entry name" value="5'-nuclease"/>
    <property type="match status" value="1"/>
</dbReference>
<evidence type="ECO:0000313" key="2">
    <source>
        <dbReference type="EMBL" id="SBT09534.1"/>
    </source>
</evidence>
<gene>
    <name evidence="2" type="ORF">PROAA_330004</name>
</gene>
<sequence length="291" mass="31589">MLDAYNRARAAVQDLPAEVVPMSDSKMIALLIDADNFSSPAWINEAIQTLEMTCGDIAIRRAYGSAEKLKGLADVLRSRVIRPFVNLPLPKNTTDMSLAVDAMELACLTPRPKLIVIASGDLDFVPLVVRLRERGIRVVCVSERSKMAQDAIPAYDQIIYVGEDQVDSPVTGKAAPVPVASIGTTPEKPVENIRAVKVTVPKAVTGKRGPAKKAAQKTTATKAVITPKQILAVLPSVQNGQWLPLGEVAKILHDKRLLAKSATSTKLFRKFPDHFELMPASKPNKVRVIKS</sequence>
<evidence type="ECO:0000259" key="1">
    <source>
        <dbReference type="Pfam" id="PF01936"/>
    </source>
</evidence>
<dbReference type="PANTHER" id="PTHR35811:SF1">
    <property type="entry name" value="HTH OST-TYPE DOMAIN-CONTAINING PROTEIN"/>
    <property type="match status" value="1"/>
</dbReference>
<evidence type="ECO:0000313" key="3">
    <source>
        <dbReference type="Proteomes" id="UP000199600"/>
    </source>
</evidence>
<dbReference type="AlphaFoldDB" id="A0A1A8XX19"/>
<dbReference type="Proteomes" id="UP000199600">
    <property type="component" value="Unassembled WGS sequence"/>
</dbReference>
<reference evidence="2 3" key="1">
    <citation type="submission" date="2016-06" db="EMBL/GenBank/DDBJ databases">
        <authorList>
            <person name="Kjaerup R.B."/>
            <person name="Dalgaard T.S."/>
            <person name="Juul-Madsen H.R."/>
        </authorList>
    </citation>
    <scope>NUCLEOTIDE SEQUENCE [LARGE SCALE GENOMIC DNA]</scope>
    <source>
        <strain evidence="2">2</strain>
    </source>
</reference>
<feature type="domain" description="NYN" evidence="1">
    <location>
        <begin position="28"/>
        <end position="160"/>
    </location>
</feature>
<keyword evidence="3" id="KW-1185">Reference proteome</keyword>
<organism evidence="2 3">
    <name type="scientific">Candidatus Propionivibrio aalborgensis</name>
    <dbReference type="NCBI Taxonomy" id="1860101"/>
    <lineage>
        <taxon>Bacteria</taxon>
        <taxon>Pseudomonadati</taxon>
        <taxon>Pseudomonadota</taxon>
        <taxon>Betaproteobacteria</taxon>
        <taxon>Rhodocyclales</taxon>
        <taxon>Rhodocyclaceae</taxon>
        <taxon>Propionivibrio</taxon>
    </lineage>
</organism>
<dbReference type="CDD" id="cd11297">
    <property type="entry name" value="PIN_LabA-like_N_1"/>
    <property type="match status" value="1"/>
</dbReference>
<dbReference type="GO" id="GO:0004540">
    <property type="term" value="F:RNA nuclease activity"/>
    <property type="evidence" value="ECO:0007669"/>
    <property type="project" value="InterPro"/>
</dbReference>
<protein>
    <recommendedName>
        <fullName evidence="1">NYN domain-containing protein</fullName>
    </recommendedName>
</protein>
<accession>A0A1A8XX19</accession>
<dbReference type="Pfam" id="PF01936">
    <property type="entry name" value="NYN"/>
    <property type="match status" value="1"/>
</dbReference>
<name>A0A1A8XX19_9RHOO</name>
<dbReference type="PANTHER" id="PTHR35811">
    <property type="entry name" value="SLR1870 PROTEIN"/>
    <property type="match status" value="1"/>
</dbReference>